<dbReference type="SUPFAM" id="SSF103501">
    <property type="entry name" value="Respiratory nitrate reductase 1 gamma chain"/>
    <property type="match status" value="1"/>
</dbReference>
<sequence length="397" mass="43972">MALARRPVSPDTLRATGWALGVTAVLAVLIVVGSRNLEHFDAALVGYTFAVLFATFGLTYRYAMWLRRPPTGAYWRRGWQAFFRPNRLGRNLGVGAKRVGSEVLANRFIFKRGTLRGVTHLLIMWGCLIAVAITFPLVFGWLYFRPVPGDLALYEAVVFGFPAFRFPHGSIVGFFLFHGLVWSSFLVIAGVMLAMRRRMREEGAAAVQRYAEDFMPLVLLFAVSVTGLMLTASYTWMSGYAYGFIAILHAITVIGTFLWLPFGKFFHVFQRPAQLGVGFYKDAGRGGEPAHCRRCGHAFSSRMHVEDLIEVERQLGYRYEIAPSGDGAAGAEVDHYQWICPPCRRASFVTAQALAWQGRRGGETLPRTAGPLPMPVYANPGPGEGPLGPEDAANFHP</sequence>
<name>A0ABU3BQL6_9BACT</name>
<feature type="transmembrane region" description="Helical" evidence="2">
    <location>
        <begin position="171"/>
        <end position="193"/>
    </location>
</feature>
<dbReference type="EMBL" id="JAVRHT010000014">
    <property type="protein sequence ID" value="MDT0631554.1"/>
    <property type="molecule type" value="Genomic_DNA"/>
</dbReference>
<protein>
    <recommendedName>
        <fullName evidence="5">MFS transporter</fullName>
    </recommendedName>
</protein>
<organism evidence="3 4">
    <name type="scientific">Rubrivirga litoralis</name>
    <dbReference type="NCBI Taxonomy" id="3075598"/>
    <lineage>
        <taxon>Bacteria</taxon>
        <taxon>Pseudomonadati</taxon>
        <taxon>Rhodothermota</taxon>
        <taxon>Rhodothermia</taxon>
        <taxon>Rhodothermales</taxon>
        <taxon>Rubricoccaceae</taxon>
        <taxon>Rubrivirga</taxon>
    </lineage>
</organism>
<dbReference type="RefSeq" id="WP_311662897.1">
    <property type="nucleotide sequence ID" value="NZ_JAVRHT010000014.1"/>
</dbReference>
<feature type="transmembrane region" description="Helical" evidence="2">
    <location>
        <begin position="214"/>
        <end position="234"/>
    </location>
</feature>
<dbReference type="Proteomes" id="UP001267426">
    <property type="component" value="Unassembled WGS sequence"/>
</dbReference>
<accession>A0ABU3BQL6</accession>
<keyword evidence="2" id="KW-1133">Transmembrane helix</keyword>
<evidence type="ECO:0008006" key="5">
    <source>
        <dbReference type="Google" id="ProtNLM"/>
    </source>
</evidence>
<feature type="transmembrane region" description="Helical" evidence="2">
    <location>
        <begin position="44"/>
        <end position="63"/>
    </location>
</feature>
<keyword evidence="2" id="KW-0812">Transmembrane</keyword>
<feature type="transmembrane region" description="Helical" evidence="2">
    <location>
        <begin position="121"/>
        <end position="144"/>
    </location>
</feature>
<proteinExistence type="predicted"/>
<evidence type="ECO:0000256" key="2">
    <source>
        <dbReference type="SAM" id="Phobius"/>
    </source>
</evidence>
<evidence type="ECO:0000313" key="3">
    <source>
        <dbReference type="EMBL" id="MDT0631554.1"/>
    </source>
</evidence>
<comment type="caution">
    <text evidence="3">The sequence shown here is derived from an EMBL/GenBank/DDBJ whole genome shotgun (WGS) entry which is preliminary data.</text>
</comment>
<keyword evidence="2" id="KW-0472">Membrane</keyword>
<keyword evidence="4" id="KW-1185">Reference proteome</keyword>
<evidence type="ECO:0000256" key="1">
    <source>
        <dbReference type="SAM" id="MobiDB-lite"/>
    </source>
</evidence>
<reference evidence="3 4" key="1">
    <citation type="submission" date="2023-09" db="EMBL/GenBank/DDBJ databases">
        <authorList>
            <person name="Rey-Velasco X."/>
        </authorList>
    </citation>
    <scope>NUCLEOTIDE SEQUENCE [LARGE SCALE GENOMIC DNA]</scope>
    <source>
        <strain evidence="3 4">F394</strain>
    </source>
</reference>
<feature type="transmembrane region" description="Helical" evidence="2">
    <location>
        <begin position="240"/>
        <end position="262"/>
    </location>
</feature>
<evidence type="ECO:0000313" key="4">
    <source>
        <dbReference type="Proteomes" id="UP001267426"/>
    </source>
</evidence>
<feature type="transmembrane region" description="Helical" evidence="2">
    <location>
        <begin position="12"/>
        <end position="32"/>
    </location>
</feature>
<feature type="region of interest" description="Disordered" evidence="1">
    <location>
        <begin position="378"/>
        <end position="397"/>
    </location>
</feature>
<gene>
    <name evidence="3" type="ORF">RM540_07300</name>
</gene>
<dbReference type="InterPro" id="IPR036197">
    <property type="entry name" value="NarG-like_sf"/>
</dbReference>